<dbReference type="RefSeq" id="WP_064330672.1">
    <property type="nucleotide sequence ID" value="NZ_BAABEI010000012.1"/>
</dbReference>
<accession>A0A4R2D4C4</accession>
<comment type="caution">
    <text evidence="1">The sequence shown here is derived from an EMBL/GenBank/DDBJ whole genome shotgun (WGS) entry which is preliminary data.</text>
</comment>
<name>A0A4R2D4C4_SHIGR</name>
<sequence>MPDQSKLFPDHRRLSGERYTIETFRAAYDLPAQEAKRLYDKFGPSKRELDLLMRARKNPAQFLNF</sequence>
<keyword evidence="2" id="KW-1185">Reference proteome</keyword>
<gene>
    <name evidence="1" type="ORF">EV665_101241</name>
</gene>
<evidence type="ECO:0008006" key="3">
    <source>
        <dbReference type="Google" id="ProtNLM"/>
    </source>
</evidence>
<evidence type="ECO:0000313" key="2">
    <source>
        <dbReference type="Proteomes" id="UP000295351"/>
    </source>
</evidence>
<reference evidence="1 2" key="1">
    <citation type="submission" date="2019-03" db="EMBL/GenBank/DDBJ databases">
        <title>Genomic Encyclopedia of Type Strains, Phase IV (KMG-IV): sequencing the most valuable type-strain genomes for metagenomic binning, comparative biology and taxonomic classification.</title>
        <authorList>
            <person name="Goeker M."/>
        </authorList>
    </citation>
    <scope>NUCLEOTIDE SEQUENCE [LARGE SCALE GENOMIC DNA]</scope>
    <source>
        <strain evidence="1 2">DSM 18401</strain>
    </source>
</reference>
<proteinExistence type="predicted"/>
<organism evidence="1 2">
    <name type="scientific">Shinella granuli</name>
    <dbReference type="NCBI Taxonomy" id="323621"/>
    <lineage>
        <taxon>Bacteria</taxon>
        <taxon>Pseudomonadati</taxon>
        <taxon>Pseudomonadota</taxon>
        <taxon>Alphaproteobacteria</taxon>
        <taxon>Hyphomicrobiales</taxon>
        <taxon>Rhizobiaceae</taxon>
        <taxon>Shinella</taxon>
    </lineage>
</organism>
<protein>
    <recommendedName>
        <fullName evidence="3">DUF3606 domain-containing protein</fullName>
    </recommendedName>
</protein>
<dbReference type="EMBL" id="SLVX01000001">
    <property type="protein sequence ID" value="TCN48506.1"/>
    <property type="molecule type" value="Genomic_DNA"/>
</dbReference>
<dbReference type="Proteomes" id="UP000295351">
    <property type="component" value="Unassembled WGS sequence"/>
</dbReference>
<evidence type="ECO:0000313" key="1">
    <source>
        <dbReference type="EMBL" id="TCN48506.1"/>
    </source>
</evidence>
<dbReference type="AlphaFoldDB" id="A0A4R2D4C4"/>